<dbReference type="PANTHER" id="PTHR42659:SF1">
    <property type="entry name" value="OXIDOREDUCTASE"/>
    <property type="match status" value="1"/>
</dbReference>
<dbReference type="InterPro" id="IPR051312">
    <property type="entry name" value="Diverse_Substr_Oxidored"/>
</dbReference>
<dbReference type="InterPro" id="IPR005107">
    <property type="entry name" value="CO_DH_flav_C"/>
</dbReference>
<accession>A0ABS5ERZ2</accession>
<organism evidence="4 5">
    <name type="scientific">Plastoroseomonas hellenica</name>
    <dbReference type="NCBI Taxonomy" id="2687306"/>
    <lineage>
        <taxon>Bacteria</taxon>
        <taxon>Pseudomonadati</taxon>
        <taxon>Pseudomonadota</taxon>
        <taxon>Alphaproteobacteria</taxon>
        <taxon>Acetobacterales</taxon>
        <taxon>Acetobacteraceae</taxon>
        <taxon>Plastoroseomonas</taxon>
    </lineage>
</organism>
<dbReference type="SUPFAM" id="SSF55447">
    <property type="entry name" value="CO dehydrogenase flavoprotein C-terminal domain-like"/>
    <property type="match status" value="1"/>
</dbReference>
<dbReference type="PROSITE" id="PS51387">
    <property type="entry name" value="FAD_PCMH"/>
    <property type="match status" value="1"/>
</dbReference>
<evidence type="ECO:0000256" key="1">
    <source>
        <dbReference type="ARBA" id="ARBA00022630"/>
    </source>
</evidence>
<keyword evidence="1" id="KW-0285">Flavoprotein</keyword>
<dbReference type="Gene3D" id="3.30.390.50">
    <property type="entry name" value="CO dehydrogenase flavoprotein, C-terminal domain"/>
    <property type="match status" value="1"/>
</dbReference>
<protein>
    <submittedName>
        <fullName evidence="4">Xanthine dehydrogenase family protein subunit M</fullName>
    </submittedName>
</protein>
<proteinExistence type="predicted"/>
<evidence type="ECO:0000313" key="4">
    <source>
        <dbReference type="EMBL" id="MBR0663065.1"/>
    </source>
</evidence>
<dbReference type="InterPro" id="IPR036683">
    <property type="entry name" value="CO_DH_flav_C_dom_sf"/>
</dbReference>
<name>A0ABS5ERZ2_9PROT</name>
<evidence type="ECO:0000313" key="5">
    <source>
        <dbReference type="Proteomes" id="UP001196870"/>
    </source>
</evidence>
<dbReference type="InterPro" id="IPR036318">
    <property type="entry name" value="FAD-bd_PCMH-like_sf"/>
</dbReference>
<dbReference type="EMBL" id="JAAGBB010000002">
    <property type="protein sequence ID" value="MBR0663065.1"/>
    <property type="molecule type" value="Genomic_DNA"/>
</dbReference>
<dbReference type="SUPFAM" id="SSF56176">
    <property type="entry name" value="FAD-binding/transporter-associated domain-like"/>
    <property type="match status" value="1"/>
</dbReference>
<dbReference type="Gene3D" id="3.30.465.10">
    <property type="match status" value="2"/>
</dbReference>
<evidence type="ECO:0000259" key="3">
    <source>
        <dbReference type="PROSITE" id="PS51387"/>
    </source>
</evidence>
<feature type="domain" description="FAD-binding PCMH-type" evidence="3">
    <location>
        <begin position="1"/>
        <end position="228"/>
    </location>
</feature>
<dbReference type="Pfam" id="PF03450">
    <property type="entry name" value="CO_deh_flav_C"/>
    <property type="match status" value="1"/>
</dbReference>
<dbReference type="RefSeq" id="WP_211850664.1">
    <property type="nucleotide sequence ID" value="NZ_JAAGBB010000002.1"/>
</dbReference>
<keyword evidence="2" id="KW-0274">FAD</keyword>
<dbReference type="InterPro" id="IPR016166">
    <property type="entry name" value="FAD-bd_PCMH"/>
</dbReference>
<reference evidence="5" key="1">
    <citation type="journal article" date="2021" name="Syst. Appl. Microbiol.">
        <title>Roseomonas hellenica sp. nov., isolated from roots of wild-growing Alkanna tinctoria.</title>
        <authorList>
            <person name="Rat A."/>
            <person name="Naranjo H.D."/>
            <person name="Lebbe L."/>
            <person name="Cnockaert M."/>
            <person name="Krigas N."/>
            <person name="Grigoriadou K."/>
            <person name="Maloupa E."/>
            <person name="Willems A."/>
        </authorList>
    </citation>
    <scope>NUCLEOTIDE SEQUENCE [LARGE SCALE GENOMIC DNA]</scope>
    <source>
        <strain evidence="5">LMG 31523</strain>
    </source>
</reference>
<dbReference type="InterPro" id="IPR016169">
    <property type="entry name" value="FAD-bd_PCMH_sub2"/>
</dbReference>
<keyword evidence="5" id="KW-1185">Reference proteome</keyword>
<dbReference type="SMART" id="SM01092">
    <property type="entry name" value="CO_deh_flav_C"/>
    <property type="match status" value="1"/>
</dbReference>
<dbReference type="Proteomes" id="UP001196870">
    <property type="component" value="Unassembled WGS sequence"/>
</dbReference>
<comment type="caution">
    <text evidence="4">The sequence shown here is derived from an EMBL/GenBank/DDBJ whole genome shotgun (WGS) entry which is preliminary data.</text>
</comment>
<dbReference type="Pfam" id="PF00941">
    <property type="entry name" value="FAD_binding_5"/>
    <property type="match status" value="1"/>
</dbReference>
<dbReference type="PANTHER" id="PTHR42659">
    <property type="entry name" value="XANTHINE DEHYDROGENASE SUBUNIT C-RELATED"/>
    <property type="match status" value="1"/>
</dbReference>
<dbReference type="InterPro" id="IPR002346">
    <property type="entry name" value="Mopterin_DH_FAD-bd"/>
</dbReference>
<dbReference type="Gene3D" id="3.30.43.10">
    <property type="entry name" value="Uridine Diphospho-n-acetylenolpyruvylglucosamine Reductase, domain 2"/>
    <property type="match status" value="1"/>
</dbReference>
<evidence type="ECO:0000256" key="2">
    <source>
        <dbReference type="ARBA" id="ARBA00022827"/>
    </source>
</evidence>
<sequence length="332" mass="34870">MQSFELLRAADPSAAIAAASRSATAQQGASVRFLAGGTTLVDLMKLGVEAPHLLVDINRLPLDGIGRAADGGLRIGATARNSDLAHDPIVKAEYAALSQAILSGASTQLRNAATTAGNLLQRTRCLYFRDTATPCNKREPGSGCSAIDGANRMLAILGTSEHCIASNPSDMAVAMLAYDAMVHIQGPQGERQVAIADFFLLPGDTPDRENVLQPGDLVTHVTLPPPEVGARAAYLKLRDRVSYEFALVSAAVSVTMAEGRMASVRFALGGVGTRPWRVPAAEASLIGQPPGEAAFRQAADLALAGARPQSQNGFKIELARRCLVHALNQVTR</sequence>
<dbReference type="InterPro" id="IPR016167">
    <property type="entry name" value="FAD-bd_PCMH_sub1"/>
</dbReference>
<gene>
    <name evidence="4" type="ORF">GXW71_01735</name>
</gene>